<accession>A0A7W5EV99</accession>
<organism evidence="4 5">
    <name type="scientific">Halomonas stenophila</name>
    <dbReference type="NCBI Taxonomy" id="795312"/>
    <lineage>
        <taxon>Bacteria</taxon>
        <taxon>Pseudomonadati</taxon>
        <taxon>Pseudomonadota</taxon>
        <taxon>Gammaproteobacteria</taxon>
        <taxon>Oceanospirillales</taxon>
        <taxon>Halomonadaceae</taxon>
        <taxon>Halomonas</taxon>
    </lineage>
</organism>
<dbReference type="Pfam" id="PF07510">
    <property type="entry name" value="GmrSD_C"/>
    <property type="match status" value="1"/>
</dbReference>
<dbReference type="PANTHER" id="PTHR35149">
    <property type="entry name" value="SLL5132 PROTEIN"/>
    <property type="match status" value="1"/>
</dbReference>
<dbReference type="InterPro" id="IPR043714">
    <property type="entry name" value="DUF5655"/>
</dbReference>
<dbReference type="RefSeq" id="WP_183384448.1">
    <property type="nucleotide sequence ID" value="NZ_JACHXR010000008.1"/>
</dbReference>
<feature type="domain" description="GmrSD restriction endonucleases C-terminal" evidence="2">
    <location>
        <begin position="411"/>
        <end position="551"/>
    </location>
</feature>
<feature type="domain" description="DUF5655" evidence="3">
    <location>
        <begin position="593"/>
        <end position="691"/>
    </location>
</feature>
<evidence type="ECO:0000259" key="1">
    <source>
        <dbReference type="Pfam" id="PF03235"/>
    </source>
</evidence>
<dbReference type="AlphaFoldDB" id="A0A7W5EV99"/>
<dbReference type="Pfam" id="PF18899">
    <property type="entry name" value="DUF5655"/>
    <property type="match status" value="1"/>
</dbReference>
<evidence type="ECO:0000313" key="5">
    <source>
        <dbReference type="Proteomes" id="UP000518892"/>
    </source>
</evidence>
<dbReference type="Proteomes" id="UP000518892">
    <property type="component" value="Unassembled WGS sequence"/>
</dbReference>
<gene>
    <name evidence="4" type="ORF">FHR97_002844</name>
</gene>
<keyword evidence="5" id="KW-1185">Reference proteome</keyword>
<name>A0A7W5EV99_9GAMM</name>
<dbReference type="Pfam" id="PF03235">
    <property type="entry name" value="GmrSD_N"/>
    <property type="match status" value="1"/>
</dbReference>
<evidence type="ECO:0000313" key="4">
    <source>
        <dbReference type="EMBL" id="MBB3231981.1"/>
    </source>
</evidence>
<evidence type="ECO:0000259" key="3">
    <source>
        <dbReference type="Pfam" id="PF18899"/>
    </source>
</evidence>
<dbReference type="InterPro" id="IPR011089">
    <property type="entry name" value="GmrSD_C"/>
</dbReference>
<dbReference type="EMBL" id="JACHXR010000008">
    <property type="protein sequence ID" value="MBB3231981.1"/>
    <property type="molecule type" value="Genomic_DNA"/>
</dbReference>
<proteinExistence type="predicted"/>
<comment type="caution">
    <text evidence="4">The sequence shown here is derived from an EMBL/GenBank/DDBJ whole genome shotgun (WGS) entry which is preliminary data.</text>
</comment>
<reference evidence="4 5" key="1">
    <citation type="submission" date="2020-08" db="EMBL/GenBank/DDBJ databases">
        <title>Genomic Encyclopedia of Type Strains, Phase III (KMG-III): the genomes of soil and plant-associated and newly described type strains.</title>
        <authorList>
            <person name="Whitman W."/>
        </authorList>
    </citation>
    <scope>NUCLEOTIDE SEQUENCE [LARGE SCALE GENOMIC DNA]</scope>
    <source>
        <strain evidence="4 5">CECT 7744</strain>
    </source>
</reference>
<dbReference type="PANTHER" id="PTHR35149:SF2">
    <property type="entry name" value="DUF262 DOMAIN-CONTAINING PROTEIN"/>
    <property type="match status" value="1"/>
</dbReference>
<sequence length="700" mass="80245">MKASEANLMEVLEKPRQFRIPIYQRNYAWGESQCHQLLKDVLAVGTVDQASTHFLGTIVYVERAQSILVKQEPLMVIDGQQRLTTVTLMLLALYHHLADGQAANQAEALRRRFLINPNETGEMLYKVVLSDIDRPTLISLIDDLPRPEPHSSRVMANYELFIEWFEAHPEQLDAVYLGLSKLEIVAVALERQRDNPQLVFESMNSTGLDLSQADLIRNFVLMGQEPNEQESLYTHYWRAMEDGFGQAAYARHFDSFMRHYLTAVTNDIPNISKVYAAFKQYASDYDGSIRDLVKEVHTYAKHYCAMALGKESDPKLKQAFKDLRELKVDVAYPLLLEVYHDYKQNQLLSSVELEKIVRLIESYVFRRAVCGIPTNSLNRTFARFTHNLRKDRYLESVKAGFMLLPSYRRFPSDSEFQVALRERDLYHFRNLRYWLRRLENHGRKESVLIDEFTVEHVMPQNPELSPEWQEALGPEWQGVQESYLHTLGNLTLTAYNSAYSDRPFRDKRDAKDKSNKPIGFAHSPLHLNSDLRHLETWDQDAILKRATRLSESALSVWQAPSIGDDILEAYRTPAQTSDAEYALEDHLHLTGGPVRELYDMFATEVLALDPCVYQDVKKLYVAFKAETNFVDVIPQAKRLLLSLNISAADLEDPRGLGRDVAGIGRWGNGDVEIPLSSAGELPYVVGLVRQALEEQMDTAP</sequence>
<dbReference type="InterPro" id="IPR004919">
    <property type="entry name" value="GmrSD_N"/>
</dbReference>
<evidence type="ECO:0000259" key="2">
    <source>
        <dbReference type="Pfam" id="PF07510"/>
    </source>
</evidence>
<feature type="domain" description="GmrSD restriction endonucleases N-terminal" evidence="1">
    <location>
        <begin position="10"/>
        <end position="220"/>
    </location>
</feature>
<protein>
    <submittedName>
        <fullName evidence="4">Uncharacterized protein with ParB-like and HNH nuclease domain/predicted transport protein</fullName>
    </submittedName>
</protein>